<accession>A0AA39WJA8</accession>
<proteinExistence type="predicted"/>
<dbReference type="EMBL" id="JAULSU010000005">
    <property type="protein sequence ID" value="KAK0616468.1"/>
    <property type="molecule type" value="Genomic_DNA"/>
</dbReference>
<protein>
    <submittedName>
        <fullName evidence="2">Uncharacterized protein</fullName>
    </submittedName>
</protein>
<evidence type="ECO:0000313" key="2">
    <source>
        <dbReference type="EMBL" id="KAK0616468.1"/>
    </source>
</evidence>
<dbReference type="Proteomes" id="UP001175000">
    <property type="component" value="Unassembled WGS sequence"/>
</dbReference>
<feature type="region of interest" description="Disordered" evidence="1">
    <location>
        <begin position="123"/>
        <end position="152"/>
    </location>
</feature>
<organism evidence="2 3">
    <name type="scientific">Immersiella caudata</name>
    <dbReference type="NCBI Taxonomy" id="314043"/>
    <lineage>
        <taxon>Eukaryota</taxon>
        <taxon>Fungi</taxon>
        <taxon>Dikarya</taxon>
        <taxon>Ascomycota</taxon>
        <taxon>Pezizomycotina</taxon>
        <taxon>Sordariomycetes</taxon>
        <taxon>Sordariomycetidae</taxon>
        <taxon>Sordariales</taxon>
        <taxon>Lasiosphaeriaceae</taxon>
        <taxon>Immersiella</taxon>
    </lineage>
</organism>
<evidence type="ECO:0000313" key="3">
    <source>
        <dbReference type="Proteomes" id="UP001175000"/>
    </source>
</evidence>
<comment type="caution">
    <text evidence="2">The sequence shown here is derived from an EMBL/GenBank/DDBJ whole genome shotgun (WGS) entry which is preliminary data.</text>
</comment>
<dbReference type="AlphaFoldDB" id="A0AA39WJA8"/>
<reference evidence="2" key="1">
    <citation type="submission" date="2023-06" db="EMBL/GenBank/DDBJ databases">
        <title>Genome-scale phylogeny and comparative genomics of the fungal order Sordariales.</title>
        <authorList>
            <consortium name="Lawrence Berkeley National Laboratory"/>
            <person name="Hensen N."/>
            <person name="Bonometti L."/>
            <person name="Westerberg I."/>
            <person name="Brannstrom I.O."/>
            <person name="Guillou S."/>
            <person name="Cros-Aarteil S."/>
            <person name="Calhoun S."/>
            <person name="Haridas S."/>
            <person name="Kuo A."/>
            <person name="Mondo S."/>
            <person name="Pangilinan J."/>
            <person name="Riley R."/>
            <person name="Labutti K."/>
            <person name="Andreopoulos B."/>
            <person name="Lipzen A."/>
            <person name="Chen C."/>
            <person name="Yanf M."/>
            <person name="Daum C."/>
            <person name="Ng V."/>
            <person name="Clum A."/>
            <person name="Steindorff A."/>
            <person name="Ohm R."/>
            <person name="Martin F."/>
            <person name="Silar P."/>
            <person name="Natvig D."/>
            <person name="Lalanne C."/>
            <person name="Gautier V."/>
            <person name="Ament-Velasquez S.L."/>
            <person name="Kruys A."/>
            <person name="Hutchinson M.I."/>
            <person name="Powell A.J."/>
            <person name="Barry K."/>
            <person name="Miller A.N."/>
            <person name="Grigoriev I.V."/>
            <person name="Debuchy R."/>
            <person name="Gladieux P."/>
            <person name="Thoren M.H."/>
            <person name="Johannesson H."/>
        </authorList>
    </citation>
    <scope>NUCLEOTIDE SEQUENCE</scope>
    <source>
        <strain evidence="2">CBS 606.72</strain>
    </source>
</reference>
<feature type="compositionally biased region" description="Polar residues" evidence="1">
    <location>
        <begin position="43"/>
        <end position="53"/>
    </location>
</feature>
<gene>
    <name evidence="2" type="ORF">B0T14DRAFT_247286</name>
</gene>
<sequence length="386" mass="42316">MNPSSHQQRPSRLPEVTQSWSPSQRRISPAVRGKETHAVYPLSETSPSRLSGSSGAGAQHSYLWSSPASTGVDAFGSPNSISADFRITFPQYVPSSEFLFQEPSTYGDVAFFADRFRSRGAYSQPTLPSEYRSDGPVPRSRPFSDGDVVQPQQPLGSEVSQLAVSYQASISAATRRSSKQDTTSSSSASICRLCEDPRCSYKPKHDLDDPRQLEKLLKGHKRRDCKEPVLCGKSGCTHKTARGRKDNLEKHRRSTRCPGFRQTLTGTPPDGPANQHAEHAFAGTAAGGSWNDGQTLAEEEVRRFEDERQAAWLENARGCAVGQEEVAPFYYYPPLPTYGTTAMELDPIEGDDGLGYSETDDFDNAFWAAGADYAHGSTDEAGGFYY</sequence>
<feature type="region of interest" description="Disordered" evidence="1">
    <location>
        <begin position="1"/>
        <end position="58"/>
    </location>
</feature>
<feature type="region of interest" description="Disordered" evidence="1">
    <location>
        <begin position="240"/>
        <end position="268"/>
    </location>
</feature>
<feature type="compositionally biased region" description="Polar residues" evidence="1">
    <location>
        <begin position="1"/>
        <end position="26"/>
    </location>
</feature>
<evidence type="ECO:0000256" key="1">
    <source>
        <dbReference type="SAM" id="MobiDB-lite"/>
    </source>
</evidence>
<name>A0AA39WJA8_9PEZI</name>
<keyword evidence="3" id="KW-1185">Reference proteome</keyword>